<dbReference type="CDD" id="cd06263">
    <property type="entry name" value="MAM"/>
    <property type="match status" value="1"/>
</dbReference>
<dbReference type="GO" id="GO:0005975">
    <property type="term" value="P:carbohydrate metabolic process"/>
    <property type="evidence" value="ECO:0007669"/>
    <property type="project" value="UniProtKB-ARBA"/>
</dbReference>
<dbReference type="RefSeq" id="WP_092853378.1">
    <property type="nucleotide sequence ID" value="NZ_FOMI01000011.1"/>
</dbReference>
<keyword evidence="4 8" id="KW-0732">Signal</keyword>
<dbReference type="InterPro" id="IPR000998">
    <property type="entry name" value="MAM_dom"/>
</dbReference>
<dbReference type="Gene3D" id="2.60.40.10">
    <property type="entry name" value="Immunoglobulins"/>
    <property type="match status" value="4"/>
</dbReference>
<dbReference type="STRING" id="870482.SAMN04487987_11118"/>
<gene>
    <name evidence="10" type="ORF">SAMN04487987_11118</name>
</gene>
<accession>A0A1I1RRQ3</accession>
<dbReference type="Gene3D" id="2.60.120.200">
    <property type="match status" value="2"/>
</dbReference>
<dbReference type="PROSITE" id="PS50060">
    <property type="entry name" value="MAM_2"/>
    <property type="match status" value="1"/>
</dbReference>
<dbReference type="SMART" id="SM00137">
    <property type="entry name" value="MAM"/>
    <property type="match status" value="1"/>
</dbReference>
<dbReference type="SMART" id="SM00560">
    <property type="entry name" value="LamGL"/>
    <property type="match status" value="1"/>
</dbReference>
<dbReference type="PANTHER" id="PTHR23282">
    <property type="entry name" value="APICAL ENDOSOMAL GLYCOPROTEIN PRECURSOR"/>
    <property type="match status" value="1"/>
</dbReference>
<dbReference type="PANTHER" id="PTHR23282:SF101">
    <property type="entry name" value="MAM DOMAIN-CONTAINING PROTEIN"/>
    <property type="match status" value="1"/>
</dbReference>
<dbReference type="SUPFAM" id="SSF49899">
    <property type="entry name" value="Concanavalin A-like lectins/glucanases"/>
    <property type="match status" value="2"/>
</dbReference>
<dbReference type="InterPro" id="IPR013783">
    <property type="entry name" value="Ig-like_fold"/>
</dbReference>
<dbReference type="Pfam" id="PF22544">
    <property type="entry name" value="HYDIN_VesB_CFA65-like_Ig"/>
    <property type="match status" value="1"/>
</dbReference>
<evidence type="ECO:0000313" key="11">
    <source>
        <dbReference type="Proteomes" id="UP000199439"/>
    </source>
</evidence>
<keyword evidence="11" id="KW-1185">Reference proteome</keyword>
<sequence>MKKLYTFSIILLSLISLGSNSLFAQTTIAYHDFESGNLENWTDGGNDAGLFFNSDWACAGDYSIYSKDDQLGNNRMTSPTYDFTPYSTITMEWCNQNYELENGEGFDLEYFDGTTWHLVETYLRGIDFTGTGAATYTLNYTLNSASYTFSDSSRFRFSGNGNNDNEYNFYDNIEIIGNGCSNTIDSFPYNEGFESGLGLWTQSVSDDNNWTRQNGGTPSLNTGPSGANQGTRYLFTESSNPNFNDTFILNSPCIDLTAQSSMEFSFFYHMYGFGMGDLFVELSTDNGETYPNLLWSQLGQDQTSSGQAWNEANIDLSAYFGQVVRIRFRGETGNDYRGDMAIDDISLTPMAQPEINVQGNAVTIVDGDTTPSITDDTEFGTIANATTLDRTFTIQNTGTDVLNLTGGIPLVDISGNAAFSILTQPSANSIASGGTDLTFTVRFAPITDLTNAQATISIDNNDSDENPYTFVIQGSSFTSGPEINVQGNSLSISDEDTTPSTADHTDYGNVNISSDLDRVFTIQNNGSTDLDIYSILITGVDASEFSTVPSPFVPVTISAGNAITFTVKFSPSSLGAKSAVINIASNDSDEATYNFNITGNGFVPSPEINITGNGSSISNGDTTPAIGDDTEFGTTAVTTFIDHTFTIQNTGTSVLSLTGGSPIVDISGNTAFSILTQPTSNNINSGGSLTFVVRFAPTTVLTNAQATISIDNNDSDENPYTFVVQGSAIPGDPEIDIEGNGLSIANGDTTPSLLDDTDYGTTNIGGTNTTTFTIRNLGPAPLNLTGASPYVTITGAHASDYSIIENPNAIINGSSFTTFDIRFTPTNTGIRSATLTILNNDGDEASYTFNIQGTGVIGDQQSHTIFYENFDENDGGWNSSTAPFRNGSWVYETSPTLVSEGNYWRVNSFNNYGNNYTTYLTSPTAISTTGFFNVTFYMDIRHDTSSDIDDGVQVQYTTDPLGIFGWTRLGDDGAGTNWYNDNDVSAINTNEHGWTGLNAENGTDSNNKFMEASISSAALDNQATVWFRVLFASDGGTTDLGVAIDNVFIKGDYITPPLDPTYGPGNANNNLKLWLKSDVGTSTTTDNTAITSWGDQAYSNDAHAFGTQSPVYKDNASDNINFNPVIDFDKNNGNILKGKGGYWTQDYWIVVKTNDTFDKTTSNTQSPISGKFTKIGFDVDGTGLGFGRISSRFNSDNLISHTLSTYKRTDVPGLNSYGRSYAPSSTNNIGTDVMILNVKSNTAVSPARSEIYYNGKRIDNHAGTNGSTGTGTPLIHDEFENLRYILGAGQFSINGHALSSYLDGKITEVASYSSPNSTPDQKKIQSYLAIKYGVTLKEFGTSKDPFDYECDTDYVDSQGTVIWDASANAGHNFDIAGIGRDDASQLNQKQSKSQNIESDGTDAYGPTLTNGFLTIGLSDVYDTNNENIASNATTLNDREYLIWGNNGADINLASSSIAVDMSSGIAGLSTPVTFTAMQRVWKVVENRGDIPSCKIRIPENTIRNITPPGHFYMFISDSNVFDPTADYRVMTSDGNGNLETNYDFNGTKYITFGYAPQIIVERSIYFNGITDYIDVDNKINLDANAFTISAWIKRDPGTVNASIVSKRNSAFSEGYDLRINATGHVEMTWNGGSESLTSSVAIPENEWHQVAVIYDNGTATLYIDGVPDTVANSLTAPTPTSQKFLIAAADGWDPNTTDYFGGNIDEVRVWNTALTPVQLRYIMNQEIMDDVSLALEHGDVIPTTITKNEINSIPWTDLAGYYPMTVYTYTNTDDMSGNGNQGALRNLNTVDYQTAPLPYQTQATGLWDADATWLNNTVQTLPNAFSIIDGTTPIDWNIVEINHDVYLGTSTTPADVRSRDCIVEGLIINTNGNLQVNGSTASNDGIGLTVTHYLKLDGTIDLEGESQLVQTDRSEFDASSTGLLERDQQGYASTYLYNYWSSPVSTTSNANYTVGDVLDNVGFLTSGYDGTSSPVQIADYWIWKYTNRPSNNYSEWQHVRSTGSLAIGEGFTMKGPGTATPDQNYVFVGQPNNGDFTTSINEGNAYLVGNPYPSAMDADQFIRDNLHTADGGNNDRNVINGALYFWDHFAVDSHNLSSYQGGYAVYTLMGGTVAISTDSRINATYASGTKLPERYIGVGQGFFVSSDDGGLTGLTQPIIDGDINFKNGQRVFQKETVSGSNSGSVFFKGSKKSKSNSNAVGDTREKIRLMFDSPSGYHRQLLTGVDQNTTNGFDLGYDAVLIEDNQEDMYWSLGDSKLITQAVNNFDDTQNIPFGMKITKKGLATVRIDNLENLDTSKNIYVHDLELNTYHNLQDGAYTVELSPGEYTNRFEITFANQASLSVESIEEIDLDVYFSNNKESLIINNPKLLNIKAVEMHNILSQSVFKLNAENDKLNESYLEFKVKQILSGVYIINLTTDNNKISKKILVD</sequence>
<dbReference type="InterPro" id="IPR026444">
    <property type="entry name" value="Secre_tail"/>
</dbReference>
<dbReference type="InterPro" id="IPR001791">
    <property type="entry name" value="Laminin_G"/>
</dbReference>
<evidence type="ECO:0000256" key="4">
    <source>
        <dbReference type="ARBA" id="ARBA00022729"/>
    </source>
</evidence>
<dbReference type="Pfam" id="PF00629">
    <property type="entry name" value="MAM"/>
    <property type="match status" value="1"/>
</dbReference>
<dbReference type="GO" id="GO:0016020">
    <property type="term" value="C:membrane"/>
    <property type="evidence" value="ECO:0007669"/>
    <property type="project" value="InterPro"/>
</dbReference>
<keyword evidence="3" id="KW-0963">Cytoplasm</keyword>
<evidence type="ECO:0000313" key="10">
    <source>
        <dbReference type="EMBL" id="SFD36945.1"/>
    </source>
</evidence>
<dbReference type="NCBIfam" id="NF012200">
    <property type="entry name" value="choice_anch_D"/>
    <property type="match status" value="4"/>
</dbReference>
<dbReference type="GO" id="GO:0004553">
    <property type="term" value="F:hydrolase activity, hydrolyzing O-glycosyl compounds"/>
    <property type="evidence" value="ECO:0007669"/>
    <property type="project" value="UniProtKB-ARBA"/>
</dbReference>
<name>A0A1I1RRQ3_9FLAO</name>
<feature type="domain" description="MAM" evidence="9">
    <location>
        <begin position="189"/>
        <end position="354"/>
    </location>
</feature>
<dbReference type="CDD" id="cd00110">
    <property type="entry name" value="LamG"/>
    <property type="match status" value="1"/>
</dbReference>
<evidence type="ECO:0000256" key="1">
    <source>
        <dbReference type="ARBA" id="ARBA00004138"/>
    </source>
</evidence>
<feature type="chain" id="PRO_5011755880" evidence="8">
    <location>
        <begin position="25"/>
        <end position="2430"/>
    </location>
</feature>
<proteinExistence type="predicted"/>
<dbReference type="InterPro" id="IPR006558">
    <property type="entry name" value="LamG-like"/>
</dbReference>
<dbReference type="EMBL" id="FOMI01000011">
    <property type="protein sequence ID" value="SFD36945.1"/>
    <property type="molecule type" value="Genomic_DNA"/>
</dbReference>
<evidence type="ECO:0000256" key="8">
    <source>
        <dbReference type="SAM" id="SignalP"/>
    </source>
</evidence>
<evidence type="ECO:0000256" key="6">
    <source>
        <dbReference type="ARBA" id="ARBA00023157"/>
    </source>
</evidence>
<dbReference type="InterPro" id="IPR053879">
    <property type="entry name" value="HYDIN_VesB_CFA65-like_Ig"/>
</dbReference>
<dbReference type="InterPro" id="IPR051560">
    <property type="entry name" value="MAM_domain-containing"/>
</dbReference>
<evidence type="ECO:0000256" key="5">
    <source>
        <dbReference type="ARBA" id="ARBA00023069"/>
    </source>
</evidence>
<dbReference type="Pfam" id="PF13385">
    <property type="entry name" value="Laminin_G_3"/>
    <property type="match status" value="1"/>
</dbReference>
<keyword evidence="6" id="KW-1015">Disulfide bond</keyword>
<dbReference type="OrthoDB" id="2582440at2"/>
<dbReference type="InterPro" id="IPR013320">
    <property type="entry name" value="ConA-like_dom_sf"/>
</dbReference>
<keyword evidence="7" id="KW-0966">Cell projection</keyword>
<evidence type="ECO:0000256" key="2">
    <source>
        <dbReference type="ARBA" id="ARBA00004496"/>
    </source>
</evidence>
<dbReference type="InterPro" id="IPR058515">
    <property type="entry name" value="DUF8202"/>
</dbReference>
<dbReference type="Pfam" id="PF26628">
    <property type="entry name" value="DUF8202"/>
    <property type="match status" value="1"/>
</dbReference>
<comment type="subcellular location">
    <subcellularLocation>
        <location evidence="1">Cell projection</location>
        <location evidence="1">Cilium</location>
    </subcellularLocation>
    <subcellularLocation>
        <location evidence="2">Cytoplasm</location>
    </subcellularLocation>
</comment>
<dbReference type="Proteomes" id="UP000199439">
    <property type="component" value="Unassembled WGS sequence"/>
</dbReference>
<dbReference type="NCBIfam" id="TIGR04183">
    <property type="entry name" value="Por_Secre_tail"/>
    <property type="match status" value="1"/>
</dbReference>
<organism evidence="10 11">
    <name type="scientific">Algibacter pectinivorans</name>
    <dbReference type="NCBI Taxonomy" id="870482"/>
    <lineage>
        <taxon>Bacteria</taxon>
        <taxon>Pseudomonadati</taxon>
        <taxon>Bacteroidota</taxon>
        <taxon>Flavobacteriia</taxon>
        <taxon>Flavobacteriales</taxon>
        <taxon>Flavobacteriaceae</taxon>
        <taxon>Algibacter</taxon>
    </lineage>
</organism>
<evidence type="ECO:0000256" key="7">
    <source>
        <dbReference type="ARBA" id="ARBA00023273"/>
    </source>
</evidence>
<keyword evidence="5" id="KW-0969">Cilium</keyword>
<dbReference type="GO" id="GO:0005737">
    <property type="term" value="C:cytoplasm"/>
    <property type="evidence" value="ECO:0007669"/>
    <property type="project" value="UniProtKB-SubCell"/>
</dbReference>
<protein>
    <submittedName>
        <fullName evidence="10">Por secretion system C-terminal sorting domain-containing protein</fullName>
    </submittedName>
</protein>
<reference evidence="11" key="1">
    <citation type="submission" date="2016-10" db="EMBL/GenBank/DDBJ databases">
        <authorList>
            <person name="Varghese N."/>
            <person name="Submissions S."/>
        </authorList>
    </citation>
    <scope>NUCLEOTIDE SEQUENCE [LARGE SCALE GENOMIC DNA]</scope>
    <source>
        <strain evidence="11">DSM 25730</strain>
    </source>
</reference>
<evidence type="ECO:0000256" key="3">
    <source>
        <dbReference type="ARBA" id="ARBA00022490"/>
    </source>
</evidence>
<feature type="signal peptide" evidence="8">
    <location>
        <begin position="1"/>
        <end position="24"/>
    </location>
</feature>
<evidence type="ECO:0000259" key="9">
    <source>
        <dbReference type="PROSITE" id="PS50060"/>
    </source>
</evidence>